<evidence type="ECO:0000259" key="3">
    <source>
        <dbReference type="PROSITE" id="PS51168"/>
    </source>
</evidence>
<dbReference type="InterPro" id="IPR051331">
    <property type="entry name" value="Chorismate_mutase-related"/>
</dbReference>
<dbReference type="AlphaFoldDB" id="A0A916S5D8"/>
<evidence type="ECO:0000256" key="1">
    <source>
        <dbReference type="ARBA" id="ARBA00012404"/>
    </source>
</evidence>
<reference evidence="4" key="1">
    <citation type="journal article" date="2014" name="Int. J. Syst. Evol. Microbiol.">
        <title>Complete genome sequence of Corynebacterium casei LMG S-19264T (=DSM 44701T), isolated from a smear-ripened cheese.</title>
        <authorList>
            <consortium name="US DOE Joint Genome Institute (JGI-PGF)"/>
            <person name="Walter F."/>
            <person name="Albersmeier A."/>
            <person name="Kalinowski J."/>
            <person name="Ruckert C."/>
        </authorList>
    </citation>
    <scope>NUCLEOTIDE SEQUENCE</scope>
    <source>
        <strain evidence="4">CGMCC 1.15322</strain>
    </source>
</reference>
<dbReference type="RefSeq" id="WP_188705761.1">
    <property type="nucleotide sequence ID" value="NZ_BMIG01000001.1"/>
</dbReference>
<dbReference type="PROSITE" id="PS51168">
    <property type="entry name" value="CHORISMATE_MUT_2"/>
    <property type="match status" value="1"/>
</dbReference>
<dbReference type="Gene3D" id="1.20.59.10">
    <property type="entry name" value="Chorismate mutase"/>
    <property type="match status" value="1"/>
</dbReference>
<keyword evidence="5" id="KW-1185">Reference proteome</keyword>
<feature type="domain" description="Chorismate mutase" evidence="3">
    <location>
        <begin position="23"/>
        <end position="117"/>
    </location>
</feature>
<dbReference type="SUPFAM" id="SSF48600">
    <property type="entry name" value="Chorismate mutase II"/>
    <property type="match status" value="1"/>
</dbReference>
<dbReference type="EC" id="5.4.99.5" evidence="1"/>
<dbReference type="PANTHER" id="PTHR38041">
    <property type="entry name" value="CHORISMATE MUTASE"/>
    <property type="match status" value="1"/>
</dbReference>
<dbReference type="Pfam" id="PF01817">
    <property type="entry name" value="CM_2"/>
    <property type="match status" value="1"/>
</dbReference>
<gene>
    <name evidence="4" type="ORF">GCM10011496_02380</name>
</gene>
<dbReference type="GO" id="GO:0004106">
    <property type="term" value="F:chorismate mutase activity"/>
    <property type="evidence" value="ECO:0007669"/>
    <property type="project" value="UniProtKB-EC"/>
</dbReference>
<name>A0A916S5D8_9BURK</name>
<accession>A0A916S5D8</accession>
<evidence type="ECO:0000313" key="5">
    <source>
        <dbReference type="Proteomes" id="UP000620596"/>
    </source>
</evidence>
<comment type="caution">
    <text evidence="4">The sequence shown here is derived from an EMBL/GenBank/DDBJ whole genome shotgun (WGS) entry which is preliminary data.</text>
</comment>
<dbReference type="InterPro" id="IPR002701">
    <property type="entry name" value="CM_II_prokaryot"/>
</dbReference>
<organism evidence="4 5">
    <name type="scientific">Polaromonas eurypsychrophila</name>
    <dbReference type="NCBI Taxonomy" id="1614635"/>
    <lineage>
        <taxon>Bacteria</taxon>
        <taxon>Pseudomonadati</taxon>
        <taxon>Pseudomonadota</taxon>
        <taxon>Betaproteobacteria</taxon>
        <taxon>Burkholderiales</taxon>
        <taxon>Comamonadaceae</taxon>
        <taxon>Polaromonas</taxon>
    </lineage>
</organism>
<dbReference type="PANTHER" id="PTHR38041:SF1">
    <property type="entry name" value="CHORISMATE MUTASE"/>
    <property type="match status" value="1"/>
</dbReference>
<reference evidence="4" key="2">
    <citation type="submission" date="2020-09" db="EMBL/GenBank/DDBJ databases">
        <authorList>
            <person name="Sun Q."/>
            <person name="Zhou Y."/>
        </authorList>
    </citation>
    <scope>NUCLEOTIDE SEQUENCE</scope>
    <source>
        <strain evidence="4">CGMCC 1.15322</strain>
    </source>
</reference>
<evidence type="ECO:0000256" key="2">
    <source>
        <dbReference type="ARBA" id="ARBA00023235"/>
    </source>
</evidence>
<dbReference type="GO" id="GO:0046417">
    <property type="term" value="P:chorismate metabolic process"/>
    <property type="evidence" value="ECO:0007669"/>
    <property type="project" value="InterPro"/>
</dbReference>
<dbReference type="GO" id="GO:0009697">
    <property type="term" value="P:salicylic acid biosynthetic process"/>
    <property type="evidence" value="ECO:0007669"/>
    <property type="project" value="TreeGrafter"/>
</dbReference>
<dbReference type="Proteomes" id="UP000620596">
    <property type="component" value="Unassembled WGS sequence"/>
</dbReference>
<evidence type="ECO:0000313" key="4">
    <source>
        <dbReference type="EMBL" id="GGA85333.1"/>
    </source>
</evidence>
<sequence length="125" mass="13675">MTSPQEPPVDTPPVRRFKDPAYVEVAPTLAGLRQRIDTLDEQIVALLADRALCVRDATRFKRDSFQVAAPARQAQVFARVRALAAPHEVAFPGLSDIVESAYRTLVAGYIAGEGDFFHATELIAP</sequence>
<proteinExistence type="predicted"/>
<keyword evidence="2" id="KW-0413">Isomerase</keyword>
<dbReference type="EMBL" id="BMIG01000001">
    <property type="protein sequence ID" value="GGA85333.1"/>
    <property type="molecule type" value="Genomic_DNA"/>
</dbReference>
<dbReference type="InterPro" id="IPR036979">
    <property type="entry name" value="CM_dom_sf"/>
</dbReference>
<dbReference type="InterPro" id="IPR036263">
    <property type="entry name" value="Chorismate_II_sf"/>
</dbReference>
<dbReference type="SMART" id="SM00830">
    <property type="entry name" value="CM_2"/>
    <property type="match status" value="1"/>
</dbReference>
<protein>
    <recommendedName>
        <fullName evidence="1">chorismate mutase</fullName>
        <ecNumber evidence="1">5.4.99.5</ecNumber>
    </recommendedName>
</protein>